<evidence type="ECO:0008006" key="3">
    <source>
        <dbReference type="Google" id="ProtNLM"/>
    </source>
</evidence>
<dbReference type="EMBL" id="JADQTO010000003">
    <property type="protein sequence ID" value="MBG0561459.1"/>
    <property type="molecule type" value="Genomic_DNA"/>
</dbReference>
<organism evidence="1 2">
    <name type="scientific">Actinoplanes aureus</name>
    <dbReference type="NCBI Taxonomy" id="2792083"/>
    <lineage>
        <taxon>Bacteria</taxon>
        <taxon>Bacillati</taxon>
        <taxon>Actinomycetota</taxon>
        <taxon>Actinomycetes</taxon>
        <taxon>Micromonosporales</taxon>
        <taxon>Micromonosporaceae</taxon>
        <taxon>Actinoplanes</taxon>
    </lineage>
</organism>
<keyword evidence="2" id="KW-1185">Reference proteome</keyword>
<proteinExistence type="predicted"/>
<protein>
    <recommendedName>
        <fullName evidence="3">HTH tetR-type domain-containing protein</fullName>
    </recommendedName>
</protein>
<reference evidence="1" key="1">
    <citation type="submission" date="2020-11" db="EMBL/GenBank/DDBJ databases">
        <title>Isolation and identification of active actinomycetes.</title>
        <authorList>
            <person name="Sun X."/>
        </authorList>
    </citation>
    <scope>NUCLEOTIDE SEQUENCE</scope>
    <source>
        <strain evidence="1">NEAU-A11</strain>
    </source>
</reference>
<name>A0A931C1B0_9ACTN</name>
<dbReference type="SUPFAM" id="SSF46689">
    <property type="entry name" value="Homeodomain-like"/>
    <property type="match status" value="1"/>
</dbReference>
<dbReference type="Proteomes" id="UP000598146">
    <property type="component" value="Unassembled WGS sequence"/>
</dbReference>
<evidence type="ECO:0000313" key="2">
    <source>
        <dbReference type="Proteomes" id="UP000598146"/>
    </source>
</evidence>
<evidence type="ECO:0000313" key="1">
    <source>
        <dbReference type="EMBL" id="MBG0561459.1"/>
    </source>
</evidence>
<comment type="caution">
    <text evidence="1">The sequence shown here is derived from an EMBL/GenBank/DDBJ whole genome shotgun (WGS) entry which is preliminary data.</text>
</comment>
<accession>A0A931C1B0</accession>
<dbReference type="AlphaFoldDB" id="A0A931C1B0"/>
<sequence length="190" mass="20569">MRAVTPLVGQFDTLTMAQIAEAAGIGEADLRAVFADKEAVLRAFMDSVLAKVGAVMDPAEEVRQLEAIGVDQPLASRLLQVLDILDAYYRRVRGSLDAYYRGFNKGDESGEVGAPSFGRDGYRMLGQAPEVRQVVAKLLEPDARRLRLPAEVLAEAFLSLSRAVTRASGELGEPLPAEQAVDLFLHGAIR</sequence>
<dbReference type="RefSeq" id="WP_196413248.1">
    <property type="nucleotide sequence ID" value="NZ_JADQTO010000003.1"/>
</dbReference>
<gene>
    <name evidence="1" type="ORF">I4J89_08290</name>
</gene>
<dbReference type="Gene3D" id="1.10.357.10">
    <property type="entry name" value="Tetracycline Repressor, domain 2"/>
    <property type="match status" value="1"/>
</dbReference>
<dbReference type="InterPro" id="IPR009057">
    <property type="entry name" value="Homeodomain-like_sf"/>
</dbReference>